<reference evidence="1 2" key="2">
    <citation type="journal article" date="2013" name="Stand. Genomic Sci.">
        <title>Complete genome sequence of Halorhodospira halophila SL1.</title>
        <authorList>
            <person name="Challacombe J.F."/>
            <person name="Majid S."/>
            <person name="Deole R."/>
            <person name="Brettin T.S."/>
            <person name="Bruce D."/>
            <person name="Delano S.F."/>
            <person name="Detter J.C."/>
            <person name="Gleasner C.D."/>
            <person name="Han C.S."/>
            <person name="Misra M."/>
            <person name="Reitenga K.G."/>
            <person name="Mikhailova N."/>
            <person name="Woyke T."/>
            <person name="Pitluck S."/>
            <person name="Nolan M."/>
            <person name="Land M.L."/>
            <person name="Saunders E."/>
            <person name="Tapia R."/>
            <person name="Lapidus A."/>
            <person name="Ivanova N."/>
            <person name="Hoff W.D."/>
        </authorList>
    </citation>
    <scope>NUCLEOTIDE SEQUENCE [LARGE SCALE GENOMIC DNA]</scope>
    <source>
        <strain evidence="2">DSM 244 / SL1</strain>
    </source>
</reference>
<dbReference type="Proteomes" id="UP000000647">
    <property type="component" value="Chromosome"/>
</dbReference>
<evidence type="ECO:0000313" key="2">
    <source>
        <dbReference type="Proteomes" id="UP000000647"/>
    </source>
</evidence>
<organism evidence="1 2">
    <name type="scientific">Halorhodospira halophila (strain DSM 244 / SL1)</name>
    <name type="common">Ectothiorhodospira halophila (strain DSM 244 / SL1)</name>
    <dbReference type="NCBI Taxonomy" id="349124"/>
    <lineage>
        <taxon>Bacteria</taxon>
        <taxon>Pseudomonadati</taxon>
        <taxon>Pseudomonadota</taxon>
        <taxon>Gammaproteobacteria</taxon>
        <taxon>Chromatiales</taxon>
        <taxon>Ectothiorhodospiraceae</taxon>
        <taxon>Halorhodospira</taxon>
    </lineage>
</organism>
<dbReference type="STRING" id="349124.Hhal_0391"/>
<dbReference type="EMBL" id="CP000544">
    <property type="protein sequence ID" value="ABM61185.1"/>
    <property type="molecule type" value="Genomic_DNA"/>
</dbReference>
<dbReference type="KEGG" id="hha:Hhal_0391"/>
<dbReference type="OrthoDB" id="9973477at2"/>
<protein>
    <recommendedName>
        <fullName evidence="3">NfeD-like C-terminal domain-containing protein</fullName>
    </recommendedName>
</protein>
<keyword evidence="2" id="KW-1185">Reference proteome</keyword>
<name>A1WU23_HALHL</name>
<proteinExistence type="predicted"/>
<gene>
    <name evidence="1" type="ordered locus">Hhal_0391</name>
</gene>
<dbReference type="AlphaFoldDB" id="A1WU23"/>
<reference evidence="2" key="1">
    <citation type="submission" date="2006-12" db="EMBL/GenBank/DDBJ databases">
        <title>Complete sequence of Halorhodospira halophila SL1.</title>
        <authorList>
            <consortium name="US DOE Joint Genome Institute"/>
            <person name="Copeland A."/>
            <person name="Lucas S."/>
            <person name="Lapidus A."/>
            <person name="Barry K."/>
            <person name="Detter J.C."/>
            <person name="Glavina del Rio T."/>
            <person name="Hammon N."/>
            <person name="Israni S."/>
            <person name="Dalin E."/>
            <person name="Tice H."/>
            <person name="Pitluck S."/>
            <person name="Saunders E."/>
            <person name="Brettin T."/>
            <person name="Bruce D."/>
            <person name="Han C."/>
            <person name="Tapia R."/>
            <person name="Schmutz J."/>
            <person name="Larimer F."/>
            <person name="Land M."/>
            <person name="Hauser L."/>
            <person name="Kyrpides N."/>
            <person name="Mikhailova N."/>
            <person name="Hoff W."/>
            <person name="Richardson P."/>
        </authorList>
    </citation>
    <scope>NUCLEOTIDE SEQUENCE [LARGE SCALE GENOMIC DNA]</scope>
    <source>
        <strain evidence="2">DSM 244 / SL1</strain>
    </source>
</reference>
<evidence type="ECO:0000313" key="1">
    <source>
        <dbReference type="EMBL" id="ABM61185.1"/>
    </source>
</evidence>
<dbReference type="HOGENOM" id="CLU_1675460_0_0_6"/>
<dbReference type="RefSeq" id="WP_011813208.1">
    <property type="nucleotide sequence ID" value="NC_008789.1"/>
</dbReference>
<sequence length="157" mass="16957">MLVWLLIAGVLAAIDLGARPSSLQRGYLLAAALGGLAAAVASLALAEVHQFVIALLVGAAAARFLPPALQRRHHRLRKEAAREYELVEVDVTEDGTPYVQPTTEIAPIPAMLEDRGELTAGDPVWVLRIEQGVAIVRSASGRRGRVPPPLSRCRWMR</sequence>
<accession>A1WU23</accession>
<evidence type="ECO:0008006" key="3">
    <source>
        <dbReference type="Google" id="ProtNLM"/>
    </source>
</evidence>